<comment type="caution">
    <text evidence="1">The sequence shown here is derived from an EMBL/GenBank/DDBJ whole genome shotgun (WGS) entry which is preliminary data.</text>
</comment>
<dbReference type="RefSeq" id="WP_341417627.1">
    <property type="nucleotide sequence ID" value="NZ_JBBPCC010000015.1"/>
</dbReference>
<evidence type="ECO:0000313" key="2">
    <source>
        <dbReference type="Proteomes" id="UP001469365"/>
    </source>
</evidence>
<accession>A0ABU9DQX2</accession>
<reference evidence="1 2" key="1">
    <citation type="submission" date="2024-04" db="EMBL/GenBank/DDBJ databases">
        <title>draft genome sequnece of Paenibacillus filicis.</title>
        <authorList>
            <person name="Kim D.-U."/>
        </authorList>
    </citation>
    <scope>NUCLEOTIDE SEQUENCE [LARGE SCALE GENOMIC DNA]</scope>
    <source>
        <strain evidence="1 2">KACC14197</strain>
    </source>
</reference>
<dbReference type="EMBL" id="JBBPCC010000015">
    <property type="protein sequence ID" value="MEK8130485.1"/>
    <property type="molecule type" value="Genomic_DNA"/>
</dbReference>
<gene>
    <name evidence="1" type="ORF">WMW72_21490</name>
</gene>
<organism evidence="1 2">
    <name type="scientific">Paenibacillus filicis</name>
    <dbReference type="NCBI Taxonomy" id="669464"/>
    <lineage>
        <taxon>Bacteria</taxon>
        <taxon>Bacillati</taxon>
        <taxon>Bacillota</taxon>
        <taxon>Bacilli</taxon>
        <taxon>Bacillales</taxon>
        <taxon>Paenibacillaceae</taxon>
        <taxon>Paenibacillus</taxon>
    </lineage>
</organism>
<dbReference type="Proteomes" id="UP001469365">
    <property type="component" value="Unassembled WGS sequence"/>
</dbReference>
<proteinExistence type="predicted"/>
<protein>
    <submittedName>
        <fullName evidence="1">Uncharacterized protein</fullName>
    </submittedName>
</protein>
<evidence type="ECO:0000313" key="1">
    <source>
        <dbReference type="EMBL" id="MEK8130485.1"/>
    </source>
</evidence>
<keyword evidence="2" id="KW-1185">Reference proteome</keyword>
<sequence length="92" mass="10221">MLIEVFISALPPGATTFARGREMPNPKLVRRDELGVLCFAESSCLWSYARALQSLQLIFAGADGVRSRYGQNKILTSPSYKEYVEYKLGSAD</sequence>
<name>A0ABU9DQX2_9BACL</name>